<dbReference type="EMBL" id="FQUL01000085">
    <property type="protein sequence ID" value="SHF07247.1"/>
    <property type="molecule type" value="Genomic_DNA"/>
</dbReference>
<proteinExistence type="predicted"/>
<protein>
    <submittedName>
        <fullName evidence="1">Uncharacterized protein</fullName>
    </submittedName>
</protein>
<evidence type="ECO:0000313" key="2">
    <source>
        <dbReference type="Proteomes" id="UP000184295"/>
    </source>
</evidence>
<dbReference type="Proteomes" id="UP000184295">
    <property type="component" value="Unassembled WGS sequence"/>
</dbReference>
<keyword evidence="2" id="KW-1185">Reference proteome</keyword>
<reference evidence="2" key="1">
    <citation type="submission" date="2016-11" db="EMBL/GenBank/DDBJ databases">
        <authorList>
            <person name="Varghese N."/>
            <person name="Submissions S."/>
        </authorList>
    </citation>
    <scope>NUCLEOTIDE SEQUENCE [LARGE SCALE GENOMIC DNA]</scope>
    <source>
        <strain evidence="2">DSM 19514</strain>
    </source>
</reference>
<gene>
    <name evidence="1" type="ORF">SAMN02745225_02378</name>
</gene>
<sequence>MGDLGTKGNASLMVYNNLGRAKHRILATCDLDIYDVASKCAGN</sequence>
<name>A0A1M4YNN4_9ACTN</name>
<dbReference type="AlphaFoldDB" id="A0A1M4YNN4"/>
<evidence type="ECO:0000313" key="1">
    <source>
        <dbReference type="EMBL" id="SHF07247.1"/>
    </source>
</evidence>
<organism evidence="1 2">
    <name type="scientific">Ferrithrix thermotolerans DSM 19514</name>
    <dbReference type="NCBI Taxonomy" id="1121881"/>
    <lineage>
        <taxon>Bacteria</taxon>
        <taxon>Bacillati</taxon>
        <taxon>Actinomycetota</taxon>
        <taxon>Acidimicrobiia</taxon>
        <taxon>Acidimicrobiales</taxon>
        <taxon>Acidimicrobiaceae</taxon>
        <taxon>Ferrithrix</taxon>
    </lineage>
</organism>
<accession>A0A1M4YNN4</accession>